<reference evidence="9 10" key="1">
    <citation type="submission" date="2015-02" db="EMBL/GenBank/DDBJ databases">
        <title>Genome Sequencing of Rickettsiales.</title>
        <authorList>
            <person name="Daugherty S.C."/>
            <person name="Su Q."/>
            <person name="Abolude K."/>
            <person name="Beier-Sexton M."/>
            <person name="Carlyon J.A."/>
            <person name="Carter R."/>
            <person name="Day N.P."/>
            <person name="Dumler S.J."/>
            <person name="Dyachenko V."/>
            <person name="Godinez A."/>
            <person name="Kurtti T.J."/>
            <person name="Lichay M."/>
            <person name="Mullins K.E."/>
            <person name="Ott S."/>
            <person name="Pappas-Brown V."/>
            <person name="Paris D.H."/>
            <person name="Patel P."/>
            <person name="Richards A.L."/>
            <person name="Sadzewicz L."/>
            <person name="Sears K."/>
            <person name="Seidman D."/>
            <person name="Sengamalay N."/>
            <person name="Stenos J."/>
            <person name="Tallon L.J."/>
            <person name="Vincent G."/>
            <person name="Fraser C.M."/>
            <person name="Munderloh U."/>
            <person name="Dunning-Hotopp J.C."/>
        </authorList>
    </citation>
    <scope>NUCLEOTIDE SEQUENCE [LARGE SCALE GENOMIC DNA]</scope>
    <source>
        <strain evidence="9 10">RML Mogi</strain>
    </source>
</reference>
<evidence type="ECO:0000256" key="4">
    <source>
        <dbReference type="ARBA" id="ARBA00022679"/>
    </source>
</evidence>
<dbReference type="GO" id="GO:0032259">
    <property type="term" value="P:methylation"/>
    <property type="evidence" value="ECO:0007669"/>
    <property type="project" value="UniProtKB-KW"/>
</dbReference>
<keyword evidence="5" id="KW-0949">S-adenosyl-L-methionine</keyword>
<dbReference type="GO" id="GO:0003677">
    <property type="term" value="F:DNA binding"/>
    <property type="evidence" value="ECO:0007669"/>
    <property type="project" value="InterPro"/>
</dbReference>
<dbReference type="EC" id="2.1.1.72" evidence="2"/>
<dbReference type="Proteomes" id="UP000033689">
    <property type="component" value="Unassembled WGS sequence"/>
</dbReference>
<comment type="caution">
    <text evidence="9">The sequence shown here is derived from an EMBL/GenBank/DDBJ whole genome shotgun (WGS) entry which is preliminary data.</text>
</comment>
<evidence type="ECO:0000256" key="3">
    <source>
        <dbReference type="ARBA" id="ARBA00022603"/>
    </source>
</evidence>
<comment type="catalytic activity">
    <reaction evidence="7">
        <text>a 2'-deoxyadenosine in DNA + S-adenosyl-L-methionine = an N(6)-methyl-2'-deoxyadenosine in DNA + S-adenosyl-L-homocysteine + H(+)</text>
        <dbReference type="Rhea" id="RHEA:15197"/>
        <dbReference type="Rhea" id="RHEA-COMP:12418"/>
        <dbReference type="Rhea" id="RHEA-COMP:12419"/>
        <dbReference type="ChEBI" id="CHEBI:15378"/>
        <dbReference type="ChEBI" id="CHEBI:57856"/>
        <dbReference type="ChEBI" id="CHEBI:59789"/>
        <dbReference type="ChEBI" id="CHEBI:90615"/>
        <dbReference type="ChEBI" id="CHEBI:90616"/>
        <dbReference type="EC" id="2.1.1.72"/>
    </reaction>
</comment>
<evidence type="ECO:0000256" key="6">
    <source>
        <dbReference type="ARBA" id="ARBA00022747"/>
    </source>
</evidence>
<dbReference type="Pfam" id="PF02384">
    <property type="entry name" value="N6_Mtase"/>
    <property type="match status" value="1"/>
</dbReference>
<dbReference type="STRING" id="33990.A3306_02255"/>
<dbReference type="GO" id="GO:0009307">
    <property type="term" value="P:DNA restriction-modification system"/>
    <property type="evidence" value="ECO:0007669"/>
    <property type="project" value="UniProtKB-KW"/>
</dbReference>
<protein>
    <recommendedName>
        <fullName evidence="2">site-specific DNA-methyltransferase (adenine-specific)</fullName>
        <ecNumber evidence="2">2.1.1.72</ecNumber>
    </recommendedName>
</protein>
<keyword evidence="3 9" id="KW-0489">Methyltransferase</keyword>
<dbReference type="PROSITE" id="PS00092">
    <property type="entry name" value="N6_MTASE"/>
    <property type="match status" value="1"/>
</dbReference>
<name>A0A0F3QMI4_RICBE</name>
<comment type="similarity">
    <text evidence="1">Belongs to the N(4)/N(6)-methyltransferase family.</text>
</comment>
<dbReference type="Gene3D" id="3.40.50.150">
    <property type="entry name" value="Vaccinia Virus protein VP39"/>
    <property type="match status" value="1"/>
</dbReference>
<keyword evidence="4" id="KW-0808">Transferase</keyword>
<dbReference type="PANTHER" id="PTHR42933:SF3">
    <property type="entry name" value="TYPE I RESTRICTION ENZYME MJAVIII METHYLASE SUBUNIT"/>
    <property type="match status" value="1"/>
</dbReference>
<keyword evidence="6" id="KW-0680">Restriction system</keyword>
<dbReference type="EMBL" id="LAOJ01000001">
    <property type="protein sequence ID" value="KJV92644.1"/>
    <property type="molecule type" value="Genomic_DNA"/>
</dbReference>
<evidence type="ECO:0000256" key="2">
    <source>
        <dbReference type="ARBA" id="ARBA00011900"/>
    </source>
</evidence>
<dbReference type="GO" id="GO:0008170">
    <property type="term" value="F:N-methyltransferase activity"/>
    <property type="evidence" value="ECO:0007669"/>
    <property type="project" value="InterPro"/>
</dbReference>
<dbReference type="PANTHER" id="PTHR42933">
    <property type="entry name" value="SLR6095 PROTEIN"/>
    <property type="match status" value="1"/>
</dbReference>
<dbReference type="InterPro" id="IPR002052">
    <property type="entry name" value="DNA_methylase_N6_adenine_CS"/>
</dbReference>
<feature type="domain" description="DNA methylase adenine-specific" evidence="8">
    <location>
        <begin position="290"/>
        <end position="453"/>
    </location>
</feature>
<accession>A0A0F3QMI4</accession>
<evidence type="ECO:0000256" key="1">
    <source>
        <dbReference type="ARBA" id="ARBA00006594"/>
    </source>
</evidence>
<dbReference type="RefSeq" id="WP_045799846.1">
    <property type="nucleotide sequence ID" value="NZ_LAOJ01000001.1"/>
</dbReference>
<organism evidence="9 10">
    <name type="scientific">Rickettsia bellii str. RML Mogi</name>
    <dbReference type="NCBI Taxonomy" id="1359194"/>
    <lineage>
        <taxon>Bacteria</taxon>
        <taxon>Pseudomonadati</taxon>
        <taxon>Pseudomonadota</taxon>
        <taxon>Alphaproteobacteria</taxon>
        <taxon>Rickettsiales</taxon>
        <taxon>Rickettsiaceae</taxon>
        <taxon>Rickettsieae</taxon>
        <taxon>Rickettsia</taxon>
        <taxon>belli group</taxon>
    </lineage>
</organism>
<evidence type="ECO:0000313" key="10">
    <source>
        <dbReference type="Proteomes" id="UP000033689"/>
    </source>
</evidence>
<dbReference type="AlphaFoldDB" id="A0A0F3QMI4"/>
<dbReference type="GO" id="GO:0009007">
    <property type="term" value="F:site-specific DNA-methyltransferase (adenine-specific) activity"/>
    <property type="evidence" value="ECO:0007669"/>
    <property type="project" value="UniProtKB-EC"/>
</dbReference>
<evidence type="ECO:0000313" key="9">
    <source>
        <dbReference type="EMBL" id="KJV92644.1"/>
    </source>
</evidence>
<evidence type="ECO:0000256" key="7">
    <source>
        <dbReference type="ARBA" id="ARBA00047942"/>
    </source>
</evidence>
<dbReference type="InterPro" id="IPR029063">
    <property type="entry name" value="SAM-dependent_MTases_sf"/>
</dbReference>
<dbReference type="SUPFAM" id="SSF53335">
    <property type="entry name" value="S-adenosyl-L-methionine-dependent methyltransferases"/>
    <property type="match status" value="1"/>
</dbReference>
<proteinExistence type="inferred from homology"/>
<evidence type="ECO:0000256" key="5">
    <source>
        <dbReference type="ARBA" id="ARBA00022691"/>
    </source>
</evidence>
<evidence type="ECO:0000259" key="8">
    <source>
        <dbReference type="Pfam" id="PF02384"/>
    </source>
</evidence>
<gene>
    <name evidence="9" type="ORF">RBEMOGI_1279</name>
</gene>
<sequence>MSEELLQRDLIKNPEKIGTWDFHQVGATTVKQLTEANIIRSIDYGNVARKKVDAIITRQKEVIAIIEYKSPKQFNTKNKRDSAILQEIEVAKKLKTKLIIATDTHETLWINVATGNSVKDAKGNDFKYLFNPKDTNLQKVITEIIQSINDKNDTILPKQLIDPTDLAKQIWQDVWSVSGATPENCLYTFVELFIFKYLSDLNILKGDFSFDELLKKYNNNEINDVLQHYANVIRPKIKDLFPEGSDKTTIINGTIFVSRDQKAIDGYGTVFKKVLEKFRDYGKLEHIDHDFKSKLFESFLKESISKKNWGQFFTPIKVVRAINEMAEGELKENMSICDPACGVGKFPLEFVKENLDNFFELKNGKINSKVKIIGFDKDEQKTIILAKANMLIYFCELIKDNPEHTKEFAKLFNDSFILKTNSILGTLSEPIEGEYDLILTNPPYVTSGSSNLKEEIAKITIKSVEWALKGFLWNGS</sequence>
<dbReference type="PRINTS" id="PR00507">
    <property type="entry name" value="N12N6MTFRASE"/>
</dbReference>
<dbReference type="InterPro" id="IPR051537">
    <property type="entry name" value="DNA_Adenine_Mtase"/>
</dbReference>
<dbReference type="InterPro" id="IPR003356">
    <property type="entry name" value="DNA_methylase_A-5"/>
</dbReference>
<dbReference type="PATRIC" id="fig|1359194.3.peg.1302"/>